<dbReference type="SUPFAM" id="SSF51905">
    <property type="entry name" value="FAD/NAD(P)-binding domain"/>
    <property type="match status" value="1"/>
</dbReference>
<dbReference type="EMBL" id="PVWK01000060">
    <property type="protein sequence ID" value="PSB29641.1"/>
    <property type="molecule type" value="Genomic_DNA"/>
</dbReference>
<dbReference type="InterPro" id="IPR036188">
    <property type="entry name" value="FAD/NAD-bd_sf"/>
</dbReference>
<accession>A0A2T1EAB4</accession>
<gene>
    <name evidence="3" type="ORF">C7B82_10770</name>
</gene>
<evidence type="ECO:0000313" key="4">
    <source>
        <dbReference type="Proteomes" id="UP000239576"/>
    </source>
</evidence>
<dbReference type="PANTHER" id="PTHR13847:SF289">
    <property type="entry name" value="GLYCINE OXIDASE"/>
    <property type="match status" value="1"/>
</dbReference>
<dbReference type="Proteomes" id="UP000239576">
    <property type="component" value="Unassembled WGS sequence"/>
</dbReference>
<sequence length="372" mass="40093">MTNVVIVGCGIVGAAIAYELSHIEGLDITVVDRQQPAQAATGAALGVLMGAISQKTKGNNLRMRLTGIERYNAWIPQLEALTGQTILFNQQGILRLCFEGETLDSWQHLVEVRRSQGLRLEILDRDQLAVSYPQLNLERVTAAVYSPDDRQVDPTALTQALVMAAAQQGVTFQFDTAVIGVEEPCDCSDQPSEAALQQCQQVQTTHGSLTADWLVIAAGLGSTPLTDMLQRSVDIRPVLGQAVHVRLQKPLGTPELQPVITGEDVHVIPLGGGDYWVGATVEFPAAGSIPSADSEALNQVMKQAIAFCPVLAEATIVRHWSGLRPRPEGRPAPIVERLPGYRNVLLATGHYRNGVLLAPATAEKIRQLIDAV</sequence>
<dbReference type="PANTHER" id="PTHR13847">
    <property type="entry name" value="SARCOSINE DEHYDROGENASE-RELATED"/>
    <property type="match status" value="1"/>
</dbReference>
<proteinExistence type="predicted"/>
<dbReference type="GO" id="GO:0005737">
    <property type="term" value="C:cytoplasm"/>
    <property type="evidence" value="ECO:0007669"/>
    <property type="project" value="TreeGrafter"/>
</dbReference>
<dbReference type="SUPFAM" id="SSF54373">
    <property type="entry name" value="FAD-linked reductases, C-terminal domain"/>
    <property type="match status" value="1"/>
</dbReference>
<keyword evidence="4" id="KW-1185">Reference proteome</keyword>
<feature type="domain" description="FAD dependent oxidoreductase" evidence="2">
    <location>
        <begin position="4"/>
        <end position="367"/>
    </location>
</feature>
<dbReference type="OrthoDB" id="9794226at2"/>
<keyword evidence="1" id="KW-0560">Oxidoreductase</keyword>
<dbReference type="InterPro" id="IPR006076">
    <property type="entry name" value="FAD-dep_OxRdtase"/>
</dbReference>
<evidence type="ECO:0000313" key="3">
    <source>
        <dbReference type="EMBL" id="PSB29641.1"/>
    </source>
</evidence>
<reference evidence="4" key="1">
    <citation type="submission" date="2018-02" db="EMBL/GenBank/DDBJ databases">
        <authorList>
            <person name="Moore K."/>
            <person name="Momper L."/>
        </authorList>
    </citation>
    <scope>NUCLEOTIDE SEQUENCE [LARGE SCALE GENOMIC DNA]</scope>
    <source>
        <strain evidence="4">ULC18</strain>
    </source>
</reference>
<reference evidence="3 4" key="2">
    <citation type="submission" date="2018-03" db="EMBL/GenBank/DDBJ databases">
        <title>The ancient ancestry and fast evolution of plastids.</title>
        <authorList>
            <person name="Moore K.R."/>
            <person name="Magnabosco C."/>
            <person name="Momper L."/>
            <person name="Gold D.A."/>
            <person name="Bosak T."/>
            <person name="Fournier G.P."/>
        </authorList>
    </citation>
    <scope>NUCLEOTIDE SEQUENCE [LARGE SCALE GENOMIC DNA]</scope>
    <source>
        <strain evidence="3 4">ULC18</strain>
    </source>
</reference>
<name>A0A2T1EAB4_9CYAN</name>
<dbReference type="Pfam" id="PF01266">
    <property type="entry name" value="DAO"/>
    <property type="match status" value="1"/>
</dbReference>
<dbReference type="GO" id="GO:0016491">
    <property type="term" value="F:oxidoreductase activity"/>
    <property type="evidence" value="ECO:0007669"/>
    <property type="project" value="UniProtKB-KW"/>
</dbReference>
<evidence type="ECO:0000259" key="2">
    <source>
        <dbReference type="Pfam" id="PF01266"/>
    </source>
</evidence>
<dbReference type="Gene3D" id="3.50.50.60">
    <property type="entry name" value="FAD/NAD(P)-binding domain"/>
    <property type="match status" value="1"/>
</dbReference>
<organism evidence="3 4">
    <name type="scientific">Stenomitos frigidus ULC18</name>
    <dbReference type="NCBI Taxonomy" id="2107698"/>
    <lineage>
        <taxon>Bacteria</taxon>
        <taxon>Bacillati</taxon>
        <taxon>Cyanobacteriota</taxon>
        <taxon>Cyanophyceae</taxon>
        <taxon>Leptolyngbyales</taxon>
        <taxon>Leptolyngbyaceae</taxon>
        <taxon>Stenomitos</taxon>
    </lineage>
</organism>
<dbReference type="Gene3D" id="3.30.9.10">
    <property type="entry name" value="D-Amino Acid Oxidase, subunit A, domain 2"/>
    <property type="match status" value="1"/>
</dbReference>
<dbReference type="RefSeq" id="WP_106256302.1">
    <property type="nucleotide sequence ID" value="NZ_CAWNSW010000079.1"/>
</dbReference>
<comment type="caution">
    <text evidence="3">The sequence shown here is derived from an EMBL/GenBank/DDBJ whole genome shotgun (WGS) entry which is preliminary data.</text>
</comment>
<protein>
    <submittedName>
        <fullName evidence="3">FAD-dependent oxidoreductase</fullName>
    </submittedName>
</protein>
<evidence type="ECO:0000256" key="1">
    <source>
        <dbReference type="ARBA" id="ARBA00023002"/>
    </source>
</evidence>
<dbReference type="AlphaFoldDB" id="A0A2T1EAB4"/>